<organism evidence="3 4">
    <name type="scientific">Pseudomonas indica</name>
    <dbReference type="NCBI Taxonomy" id="137658"/>
    <lineage>
        <taxon>Bacteria</taxon>
        <taxon>Pseudomonadati</taxon>
        <taxon>Pseudomonadota</taxon>
        <taxon>Gammaproteobacteria</taxon>
        <taxon>Pseudomonadales</taxon>
        <taxon>Pseudomonadaceae</taxon>
        <taxon>Pseudomonas</taxon>
    </lineage>
</organism>
<name>A0A1G9G536_9PSED</name>
<feature type="region of interest" description="Disordered" evidence="1">
    <location>
        <begin position="139"/>
        <end position="166"/>
    </location>
</feature>
<reference evidence="3 4" key="1">
    <citation type="submission" date="2016-10" db="EMBL/GenBank/DDBJ databases">
        <authorList>
            <person name="de Groot N.N."/>
        </authorList>
    </citation>
    <scope>NUCLEOTIDE SEQUENCE [LARGE SCALE GENOMIC DNA]</scope>
    <source>
        <strain evidence="3 4">JCM 21544</strain>
    </source>
</reference>
<sequence length="166" mass="17530">MKHGMKMAGMTLAVMVGAAQAQTTELDGIGVSRDVPCNGQDVSISGNGNRFRLSGGCGQVIVHGSEQRIELGDASRVEITGVGNQVQAGRINQLDVSSTGHRVKATLHGEAERPAQVMVYGAENILTLGFEGPAQVDISGTGQQLDWRGDEPQISTSGVDHRIERH</sequence>
<evidence type="ECO:0008006" key="5">
    <source>
        <dbReference type="Google" id="ProtNLM"/>
    </source>
</evidence>
<dbReference type="STRING" id="137658.SAMN05216186_112108"/>
<feature type="signal peptide" evidence="2">
    <location>
        <begin position="1"/>
        <end position="21"/>
    </location>
</feature>
<dbReference type="Proteomes" id="UP000198706">
    <property type="component" value="Unassembled WGS sequence"/>
</dbReference>
<keyword evidence="2" id="KW-0732">Signal</keyword>
<evidence type="ECO:0000256" key="1">
    <source>
        <dbReference type="SAM" id="MobiDB-lite"/>
    </source>
</evidence>
<gene>
    <name evidence="3" type="ORF">SAMN05216186_112108</name>
</gene>
<dbReference type="InterPro" id="IPR021417">
    <property type="entry name" value="DUF3060"/>
</dbReference>
<proteinExistence type="predicted"/>
<evidence type="ECO:0000256" key="2">
    <source>
        <dbReference type="SAM" id="SignalP"/>
    </source>
</evidence>
<accession>A0A1G9G536</accession>
<keyword evidence="4" id="KW-1185">Reference proteome</keyword>
<protein>
    <recommendedName>
        <fullName evidence="5">DUF3060 domain-containing protein</fullName>
    </recommendedName>
</protein>
<evidence type="ECO:0000313" key="4">
    <source>
        <dbReference type="Proteomes" id="UP000198706"/>
    </source>
</evidence>
<dbReference type="Pfam" id="PF11259">
    <property type="entry name" value="DUF3060"/>
    <property type="match status" value="1"/>
</dbReference>
<dbReference type="RefSeq" id="WP_169715864.1">
    <property type="nucleotide sequence ID" value="NZ_FNFD01000012.1"/>
</dbReference>
<dbReference type="AlphaFoldDB" id="A0A1G9G536"/>
<evidence type="ECO:0000313" key="3">
    <source>
        <dbReference type="EMBL" id="SDK95828.1"/>
    </source>
</evidence>
<dbReference type="EMBL" id="FNFD01000012">
    <property type="protein sequence ID" value="SDK95828.1"/>
    <property type="molecule type" value="Genomic_DNA"/>
</dbReference>
<feature type="chain" id="PRO_5011546488" description="DUF3060 domain-containing protein" evidence="2">
    <location>
        <begin position="22"/>
        <end position="166"/>
    </location>
</feature>